<dbReference type="InterPro" id="IPR038347">
    <property type="entry name" value="TyeA_sf"/>
</dbReference>
<name>D4ZKL0_SHEVD</name>
<sequence length="342" mass="38262">MVRIDNTSIVDFNQTQEHHDAKVQISPGANVGALAVAALADVRAEALEETMEGLSLGLSRYKKQISSEKEPKDLRFDALEKLMQQLGEEQSTSVNKLVEQFSGLGSSDKILAQLNGSGFDSGTVMCLLMALVMSGKLSESVRKKIKKALSELLAIEGAEIALYAALEGISLDSSGLQALKQLYQQAARGDSGLAKWFEMLRHLPDRRQKLSVLLRALSEPLNDQAAARNMTKVVAVVADLRRLLIFLTLEDHCNVLARATQLEGDEVLTLTLQLIEQSWVYPQWLDERIGKLSLLPARRISFLRRWRELVSIISLDCFREEEQKEHTEEAMLTLLDEWCEQE</sequence>
<evidence type="ECO:0000259" key="1">
    <source>
        <dbReference type="Pfam" id="PF07201"/>
    </source>
</evidence>
<dbReference type="GO" id="GO:0046903">
    <property type="term" value="P:secretion"/>
    <property type="evidence" value="ECO:0007669"/>
    <property type="project" value="InterPro"/>
</dbReference>
<proteinExistence type="predicted"/>
<evidence type="ECO:0000313" key="3">
    <source>
        <dbReference type="Proteomes" id="UP000002350"/>
    </source>
</evidence>
<dbReference type="InterPro" id="IPR010812">
    <property type="entry name" value="HrpJ-like"/>
</dbReference>
<dbReference type="eggNOG" id="ENOG502ZAF8">
    <property type="taxonomic scope" value="Bacteria"/>
</dbReference>
<evidence type="ECO:0000313" key="2">
    <source>
        <dbReference type="EMBL" id="BAJ02209.1"/>
    </source>
</evidence>
<gene>
    <name evidence="2" type="ordered locus">SVI_2238</name>
</gene>
<keyword evidence="3" id="KW-1185">Reference proteome</keyword>
<dbReference type="Proteomes" id="UP000002350">
    <property type="component" value="Chromosome"/>
</dbReference>
<dbReference type="NCBIfam" id="TIGR02511">
    <property type="entry name" value="type_III_tyeA"/>
    <property type="match status" value="1"/>
</dbReference>
<dbReference type="RefSeq" id="WP_013051514.1">
    <property type="nucleotide sequence ID" value="NC_014012.1"/>
</dbReference>
<dbReference type="InterPro" id="IPR013351">
    <property type="entry name" value="T3SS_TyeA-rel"/>
</dbReference>
<accession>D4ZKL0</accession>
<dbReference type="OrthoDB" id="6480224at2"/>
<organism evidence="2 3">
    <name type="scientific">Shewanella violacea (strain JCM 10179 / CIP 106290 / LMG 19151 / DSS12)</name>
    <dbReference type="NCBI Taxonomy" id="637905"/>
    <lineage>
        <taxon>Bacteria</taxon>
        <taxon>Pseudomonadati</taxon>
        <taxon>Pseudomonadota</taxon>
        <taxon>Gammaproteobacteria</taxon>
        <taxon>Alteromonadales</taxon>
        <taxon>Shewanellaceae</taxon>
        <taxon>Shewanella</taxon>
    </lineage>
</organism>
<dbReference type="STRING" id="637905.SVI_2238"/>
<dbReference type="HOGENOM" id="CLU_062002_0_0_6"/>
<protein>
    <submittedName>
        <fullName evidence="2">Secretion system apparatus protein ssaL, putative</fullName>
    </submittedName>
</protein>
<dbReference type="EMBL" id="AP011177">
    <property type="protein sequence ID" value="BAJ02209.1"/>
    <property type="molecule type" value="Genomic_DNA"/>
</dbReference>
<feature type="domain" description="Hypersensitivity response secretion-like HrpJ" evidence="1">
    <location>
        <begin position="47"/>
        <end position="202"/>
    </location>
</feature>
<dbReference type="AlphaFoldDB" id="D4ZKL0"/>
<dbReference type="GO" id="GO:0019867">
    <property type="term" value="C:outer membrane"/>
    <property type="evidence" value="ECO:0007669"/>
    <property type="project" value="InterPro"/>
</dbReference>
<dbReference type="Pfam" id="PF07201">
    <property type="entry name" value="HrpJ"/>
    <property type="match status" value="1"/>
</dbReference>
<reference evidence="3" key="1">
    <citation type="journal article" date="2010" name="Mol. Biosyst.">
        <title>Complete genome sequence and comparative analysis of Shewanella violacea, a psychrophilic and piezophilic bacterium from deep sea floor sediments.</title>
        <authorList>
            <person name="Aono E."/>
            <person name="Baba T."/>
            <person name="Ara T."/>
            <person name="Nishi T."/>
            <person name="Nakamichi T."/>
            <person name="Inamoto E."/>
            <person name="Toyonaga H."/>
            <person name="Hasegawa M."/>
            <person name="Takai Y."/>
            <person name="Okumura Y."/>
            <person name="Baba M."/>
            <person name="Tomita M."/>
            <person name="Kato C."/>
            <person name="Oshima T."/>
            <person name="Nakasone K."/>
            <person name="Mori H."/>
        </authorList>
    </citation>
    <scope>NUCLEOTIDE SEQUENCE [LARGE SCALE GENOMIC DNA]</scope>
    <source>
        <strain evidence="3">JCM 10179 / CIP 106290 / LMG 19151 / DSS12</strain>
    </source>
</reference>
<dbReference type="KEGG" id="svo:SVI_2238"/>
<dbReference type="Gene3D" id="1.20.1280.80">
    <property type="match status" value="1"/>
</dbReference>
<dbReference type="SUPFAM" id="SSF140591">
    <property type="entry name" value="Type III secretion system domain"/>
    <property type="match status" value="2"/>
</dbReference>